<name>A0A919A3A4_9ACTN</name>
<dbReference type="InterPro" id="IPR010982">
    <property type="entry name" value="Lambda_DNA-bd_dom_sf"/>
</dbReference>
<feature type="compositionally biased region" description="Basic and acidic residues" evidence="1">
    <location>
        <begin position="18"/>
        <end position="32"/>
    </location>
</feature>
<evidence type="ECO:0000313" key="2">
    <source>
        <dbReference type="EMBL" id="GHE85633.1"/>
    </source>
</evidence>
<dbReference type="GO" id="GO:0003677">
    <property type="term" value="F:DNA binding"/>
    <property type="evidence" value="ECO:0007669"/>
    <property type="project" value="InterPro"/>
</dbReference>
<feature type="region of interest" description="Disordered" evidence="1">
    <location>
        <begin position="110"/>
        <end position="130"/>
    </location>
</feature>
<protein>
    <submittedName>
        <fullName evidence="2">Uncharacterized protein</fullName>
    </submittedName>
</protein>
<dbReference type="EMBL" id="BNBC01000023">
    <property type="protein sequence ID" value="GHE85633.1"/>
    <property type="molecule type" value="Genomic_DNA"/>
</dbReference>
<reference evidence="2" key="1">
    <citation type="journal article" date="2014" name="Int. J. Syst. Evol. Microbiol.">
        <title>Complete genome sequence of Corynebacterium casei LMG S-19264T (=DSM 44701T), isolated from a smear-ripened cheese.</title>
        <authorList>
            <consortium name="US DOE Joint Genome Institute (JGI-PGF)"/>
            <person name="Walter F."/>
            <person name="Albersmeier A."/>
            <person name="Kalinowski J."/>
            <person name="Ruckert C."/>
        </authorList>
    </citation>
    <scope>NUCLEOTIDE SEQUENCE</scope>
    <source>
        <strain evidence="2">JCM 3302</strain>
    </source>
</reference>
<accession>A0A919A3A4</accession>
<gene>
    <name evidence="2" type="ORF">GCM10014715_47370</name>
</gene>
<keyword evidence="3" id="KW-1185">Reference proteome</keyword>
<dbReference type="SUPFAM" id="SSF47413">
    <property type="entry name" value="lambda repressor-like DNA-binding domains"/>
    <property type="match status" value="1"/>
</dbReference>
<dbReference type="Proteomes" id="UP000641386">
    <property type="component" value="Unassembled WGS sequence"/>
</dbReference>
<evidence type="ECO:0000256" key="1">
    <source>
        <dbReference type="SAM" id="MobiDB-lite"/>
    </source>
</evidence>
<evidence type="ECO:0000313" key="3">
    <source>
        <dbReference type="Proteomes" id="UP000641386"/>
    </source>
</evidence>
<comment type="caution">
    <text evidence="2">The sequence shown here is derived from an EMBL/GenBank/DDBJ whole genome shotgun (WGS) entry which is preliminary data.</text>
</comment>
<reference evidence="2" key="2">
    <citation type="submission" date="2020-09" db="EMBL/GenBank/DDBJ databases">
        <authorList>
            <person name="Sun Q."/>
            <person name="Ohkuma M."/>
        </authorList>
    </citation>
    <scope>NUCLEOTIDE SEQUENCE</scope>
    <source>
        <strain evidence="2">JCM 3302</strain>
    </source>
</reference>
<proteinExistence type="predicted"/>
<sequence length="184" mass="20099">MQLACAIMPSRYSPGMRSVEDSPHESRTDRQAQARRVGAYLTGAATAAGYDVRRRQGGRAQLAVATGLSLTTVSRTLDGKTLPLPSQLTTWATVLNLDHRRILVESGLIPEQRGPQAPRREIKETASRTLSPEEAMTAWGITDPIIRRTLNGSIVHAIELQEEIDAAEDPGPLPTSKHTWRGRG</sequence>
<feature type="region of interest" description="Disordered" evidence="1">
    <location>
        <begin position="8"/>
        <end position="33"/>
    </location>
</feature>
<organism evidence="2 3">
    <name type="scientific">Streptomyces spiralis</name>
    <dbReference type="NCBI Taxonomy" id="66376"/>
    <lineage>
        <taxon>Bacteria</taxon>
        <taxon>Bacillati</taxon>
        <taxon>Actinomycetota</taxon>
        <taxon>Actinomycetes</taxon>
        <taxon>Kitasatosporales</taxon>
        <taxon>Streptomycetaceae</taxon>
        <taxon>Streptomyces</taxon>
    </lineage>
</organism>
<feature type="region of interest" description="Disordered" evidence="1">
    <location>
        <begin position="165"/>
        <end position="184"/>
    </location>
</feature>
<dbReference type="AlphaFoldDB" id="A0A919A3A4"/>